<gene>
    <name evidence="1" type="ORF">CEXT_406551</name>
</gene>
<keyword evidence="2" id="KW-1185">Reference proteome</keyword>
<sequence>MIPNLSFIKQLAPFLPQSFINERIELLGIRITGIFDSFTDGALPLFFQKANTHTKDRCQRQFPESGSQFPSNSLTTHDDRFISCSHSFSYQQLITRTESLPLSCRYRTLCKCRRLAQCLILFWLHSRCNVLIPTAPCTLEVNISALLLLLNKLMLPTALPSLSPYHRLSLSLEKTAAPFNCRNSLL</sequence>
<evidence type="ECO:0000313" key="1">
    <source>
        <dbReference type="EMBL" id="GIY05563.1"/>
    </source>
</evidence>
<evidence type="ECO:0000313" key="2">
    <source>
        <dbReference type="Proteomes" id="UP001054945"/>
    </source>
</evidence>
<accession>A0AAV4Q783</accession>
<dbReference type="Proteomes" id="UP001054945">
    <property type="component" value="Unassembled WGS sequence"/>
</dbReference>
<organism evidence="1 2">
    <name type="scientific">Caerostris extrusa</name>
    <name type="common">Bark spider</name>
    <name type="synonym">Caerostris bankana</name>
    <dbReference type="NCBI Taxonomy" id="172846"/>
    <lineage>
        <taxon>Eukaryota</taxon>
        <taxon>Metazoa</taxon>
        <taxon>Ecdysozoa</taxon>
        <taxon>Arthropoda</taxon>
        <taxon>Chelicerata</taxon>
        <taxon>Arachnida</taxon>
        <taxon>Araneae</taxon>
        <taxon>Araneomorphae</taxon>
        <taxon>Entelegynae</taxon>
        <taxon>Araneoidea</taxon>
        <taxon>Araneidae</taxon>
        <taxon>Caerostris</taxon>
    </lineage>
</organism>
<protein>
    <submittedName>
        <fullName evidence="1">Uncharacterized protein</fullName>
    </submittedName>
</protein>
<proteinExistence type="predicted"/>
<reference evidence="1 2" key="1">
    <citation type="submission" date="2021-06" db="EMBL/GenBank/DDBJ databases">
        <title>Caerostris extrusa draft genome.</title>
        <authorList>
            <person name="Kono N."/>
            <person name="Arakawa K."/>
        </authorList>
    </citation>
    <scope>NUCLEOTIDE SEQUENCE [LARGE SCALE GENOMIC DNA]</scope>
</reference>
<dbReference type="AlphaFoldDB" id="A0AAV4Q783"/>
<comment type="caution">
    <text evidence="1">The sequence shown here is derived from an EMBL/GenBank/DDBJ whole genome shotgun (WGS) entry which is preliminary data.</text>
</comment>
<dbReference type="EMBL" id="BPLR01005858">
    <property type="protein sequence ID" value="GIY05563.1"/>
    <property type="molecule type" value="Genomic_DNA"/>
</dbReference>
<name>A0AAV4Q783_CAEEX</name>